<feature type="transmembrane region" description="Helical" evidence="15">
    <location>
        <begin position="233"/>
        <end position="257"/>
    </location>
</feature>
<keyword evidence="5 15" id="KW-0812">Transmembrane</keyword>
<evidence type="ECO:0000256" key="6">
    <source>
        <dbReference type="ARBA" id="ARBA00022737"/>
    </source>
</evidence>
<evidence type="ECO:0000256" key="7">
    <source>
        <dbReference type="ARBA" id="ARBA00022741"/>
    </source>
</evidence>
<evidence type="ECO:0000256" key="13">
    <source>
        <dbReference type="ARBA" id="ARBA00034018"/>
    </source>
</evidence>
<name>A0A9N9RM28_9DIPT</name>
<evidence type="ECO:0000256" key="14">
    <source>
        <dbReference type="SAM" id="MobiDB-lite"/>
    </source>
</evidence>
<accession>A0A9N9RM28</accession>
<comment type="similarity">
    <text evidence="2">Belongs to the ABC transporter superfamily. ABCB family. Multidrug resistance exporter (TC 3.A.1.201) subfamily.</text>
</comment>
<dbReference type="FunFam" id="1.20.1560.10:FF:000018">
    <property type="entry name" value="ATP-binding cassette subfamily B member 11"/>
    <property type="match status" value="1"/>
</dbReference>
<dbReference type="InterPro" id="IPR003593">
    <property type="entry name" value="AAA+_ATPase"/>
</dbReference>
<evidence type="ECO:0000259" key="17">
    <source>
        <dbReference type="PROSITE" id="PS50929"/>
    </source>
</evidence>
<dbReference type="PROSITE" id="PS00211">
    <property type="entry name" value="ABC_TRANSPORTER_1"/>
    <property type="match status" value="2"/>
</dbReference>
<organism evidence="18 19">
    <name type="scientific">Chironomus riparius</name>
    <dbReference type="NCBI Taxonomy" id="315576"/>
    <lineage>
        <taxon>Eukaryota</taxon>
        <taxon>Metazoa</taxon>
        <taxon>Ecdysozoa</taxon>
        <taxon>Arthropoda</taxon>
        <taxon>Hexapoda</taxon>
        <taxon>Insecta</taxon>
        <taxon>Pterygota</taxon>
        <taxon>Neoptera</taxon>
        <taxon>Endopterygota</taxon>
        <taxon>Diptera</taxon>
        <taxon>Nematocera</taxon>
        <taxon>Chironomoidea</taxon>
        <taxon>Chironomidae</taxon>
        <taxon>Chironominae</taxon>
        <taxon>Chironomus</taxon>
    </lineage>
</organism>
<evidence type="ECO:0000256" key="5">
    <source>
        <dbReference type="ARBA" id="ARBA00022692"/>
    </source>
</evidence>
<dbReference type="SUPFAM" id="SSF90123">
    <property type="entry name" value="ABC transporter transmembrane region"/>
    <property type="match status" value="2"/>
</dbReference>
<feature type="transmembrane region" description="Helical" evidence="15">
    <location>
        <begin position="800"/>
        <end position="820"/>
    </location>
</feature>
<keyword evidence="19" id="KW-1185">Reference proteome</keyword>
<dbReference type="InterPro" id="IPR011527">
    <property type="entry name" value="ABC1_TM_dom"/>
</dbReference>
<dbReference type="EMBL" id="OU895877">
    <property type="protein sequence ID" value="CAG9799211.1"/>
    <property type="molecule type" value="Genomic_DNA"/>
</dbReference>
<dbReference type="GO" id="GO:0090374">
    <property type="term" value="P:oligopeptide export from mitochondrion"/>
    <property type="evidence" value="ECO:0007669"/>
    <property type="project" value="TreeGrafter"/>
</dbReference>
<proteinExistence type="inferred from homology"/>
<feature type="transmembrane region" description="Helical" evidence="15">
    <location>
        <begin position="652"/>
        <end position="675"/>
    </location>
</feature>
<gene>
    <name evidence="18" type="ORF">CHIRRI_LOCUS2180</name>
</gene>
<evidence type="ECO:0000256" key="1">
    <source>
        <dbReference type="ARBA" id="ARBA00004141"/>
    </source>
</evidence>
<dbReference type="Gene3D" id="1.20.1560.10">
    <property type="entry name" value="ABC transporter type 1, transmembrane domain"/>
    <property type="match status" value="1"/>
</dbReference>
<dbReference type="EC" id="7.6.2.2" evidence="3"/>
<feature type="transmembrane region" description="Helical" evidence="15">
    <location>
        <begin position="695"/>
        <end position="721"/>
    </location>
</feature>
<dbReference type="GO" id="GO:0016887">
    <property type="term" value="F:ATP hydrolysis activity"/>
    <property type="evidence" value="ECO:0007669"/>
    <property type="project" value="InterPro"/>
</dbReference>
<dbReference type="SUPFAM" id="SSF52540">
    <property type="entry name" value="P-loop containing nucleoside triphosphate hydrolases"/>
    <property type="match status" value="2"/>
</dbReference>
<comment type="catalytic activity">
    <reaction evidence="13">
        <text>ATP + H2O + xenobioticSide 1 = ADP + phosphate + xenobioticSide 2.</text>
        <dbReference type="EC" id="7.6.2.2"/>
    </reaction>
</comment>
<keyword evidence="8" id="KW-0067">ATP-binding</keyword>
<dbReference type="InterPro" id="IPR003439">
    <property type="entry name" value="ABC_transporter-like_ATP-bd"/>
</dbReference>
<dbReference type="GO" id="GO:0005743">
    <property type="term" value="C:mitochondrial inner membrane"/>
    <property type="evidence" value="ECO:0007669"/>
    <property type="project" value="TreeGrafter"/>
</dbReference>
<dbReference type="CDD" id="cd03249">
    <property type="entry name" value="ABC_MTABC3_MDL1_MDL2"/>
    <property type="match status" value="2"/>
</dbReference>
<keyword evidence="6" id="KW-0677">Repeat</keyword>
<keyword evidence="4" id="KW-0813">Transport</keyword>
<dbReference type="FunFam" id="1.20.1560.10:FF:000009">
    <property type="entry name" value="ABC transporter B family member 1"/>
    <property type="match status" value="1"/>
</dbReference>
<feature type="domain" description="ABC transmembrane type-1" evidence="17">
    <location>
        <begin position="1"/>
        <end position="304"/>
    </location>
</feature>
<dbReference type="InterPro" id="IPR039421">
    <property type="entry name" value="Type_1_exporter"/>
</dbReference>
<feature type="compositionally biased region" description="Acidic residues" evidence="14">
    <location>
        <begin position="612"/>
        <end position="629"/>
    </location>
</feature>
<dbReference type="InterPro" id="IPR017871">
    <property type="entry name" value="ABC_transporter-like_CS"/>
</dbReference>
<keyword evidence="7" id="KW-0547">Nucleotide-binding</keyword>
<dbReference type="FunFam" id="3.40.50.300:FF:000479">
    <property type="entry name" value="Multidrug resistance protein 1A"/>
    <property type="match status" value="1"/>
</dbReference>
<comment type="subcellular location">
    <subcellularLocation>
        <location evidence="1">Membrane</location>
        <topology evidence="1">Multi-pass membrane protein</topology>
    </subcellularLocation>
</comment>
<evidence type="ECO:0000256" key="4">
    <source>
        <dbReference type="ARBA" id="ARBA00022448"/>
    </source>
</evidence>
<keyword evidence="12" id="KW-0325">Glycoprotein</keyword>
<dbReference type="Gene3D" id="3.40.50.300">
    <property type="entry name" value="P-loop containing nucleotide triphosphate hydrolases"/>
    <property type="match status" value="2"/>
</dbReference>
<feature type="transmembrane region" description="Helical" evidence="15">
    <location>
        <begin position="53"/>
        <end position="80"/>
    </location>
</feature>
<keyword evidence="11 15" id="KW-0472">Membrane</keyword>
<dbReference type="OrthoDB" id="6500128at2759"/>
<feature type="transmembrane region" description="Helical" evidence="15">
    <location>
        <begin position="277"/>
        <end position="299"/>
    </location>
</feature>
<feature type="transmembrane region" description="Helical" evidence="15">
    <location>
        <begin position="131"/>
        <end position="151"/>
    </location>
</feature>
<dbReference type="PROSITE" id="PS50929">
    <property type="entry name" value="ABC_TM1F"/>
    <property type="match status" value="2"/>
</dbReference>
<reference evidence="18" key="1">
    <citation type="submission" date="2022-01" db="EMBL/GenBank/DDBJ databases">
        <authorList>
            <person name="King R."/>
        </authorList>
    </citation>
    <scope>NUCLEOTIDE SEQUENCE</scope>
</reference>
<evidence type="ECO:0000256" key="10">
    <source>
        <dbReference type="ARBA" id="ARBA00022989"/>
    </source>
</evidence>
<feature type="transmembrane region" description="Helical" evidence="15">
    <location>
        <begin position="774"/>
        <end position="794"/>
    </location>
</feature>
<feature type="domain" description="ABC transmembrane type-1" evidence="17">
    <location>
        <begin position="654"/>
        <end position="941"/>
    </location>
</feature>
<dbReference type="SMART" id="SM00382">
    <property type="entry name" value="AAA"/>
    <property type="match status" value="2"/>
</dbReference>
<evidence type="ECO:0000313" key="19">
    <source>
        <dbReference type="Proteomes" id="UP001153620"/>
    </source>
</evidence>
<keyword evidence="10 15" id="KW-1133">Transmembrane helix</keyword>
<feature type="domain" description="ABC transporter" evidence="16">
    <location>
        <begin position="339"/>
        <end position="575"/>
    </location>
</feature>
<evidence type="ECO:0000256" key="12">
    <source>
        <dbReference type="ARBA" id="ARBA00023180"/>
    </source>
</evidence>
<evidence type="ECO:0000256" key="3">
    <source>
        <dbReference type="ARBA" id="ARBA00012191"/>
    </source>
</evidence>
<keyword evidence="9" id="KW-1278">Translocase</keyword>
<evidence type="ECO:0000256" key="11">
    <source>
        <dbReference type="ARBA" id="ARBA00023136"/>
    </source>
</evidence>
<dbReference type="GO" id="GO:0005524">
    <property type="term" value="F:ATP binding"/>
    <property type="evidence" value="ECO:0007669"/>
    <property type="project" value="UniProtKB-KW"/>
</dbReference>
<dbReference type="GO" id="GO:0015421">
    <property type="term" value="F:ABC-type oligopeptide transporter activity"/>
    <property type="evidence" value="ECO:0007669"/>
    <property type="project" value="TreeGrafter"/>
</dbReference>
<dbReference type="InterPro" id="IPR036640">
    <property type="entry name" value="ABC1_TM_sf"/>
</dbReference>
<dbReference type="CDD" id="cd18578">
    <property type="entry name" value="ABC_6TM_Pgp_ABCB1_D2_like"/>
    <property type="match status" value="1"/>
</dbReference>
<protein>
    <recommendedName>
        <fullName evidence="3">ABC-type xenobiotic transporter</fullName>
        <ecNumber evidence="3">7.6.2.2</ecNumber>
    </recommendedName>
</protein>
<dbReference type="GO" id="GO:0097254">
    <property type="term" value="P:renal tubular secretion"/>
    <property type="evidence" value="ECO:0007669"/>
    <property type="project" value="UniProtKB-ARBA"/>
</dbReference>
<dbReference type="GO" id="GO:0008559">
    <property type="term" value="F:ABC-type xenobiotic transporter activity"/>
    <property type="evidence" value="ECO:0007669"/>
    <property type="project" value="UniProtKB-EC"/>
</dbReference>
<dbReference type="InterPro" id="IPR027417">
    <property type="entry name" value="P-loop_NTPase"/>
</dbReference>
<feature type="domain" description="ABC transporter" evidence="16">
    <location>
        <begin position="977"/>
        <end position="1215"/>
    </location>
</feature>
<dbReference type="FunFam" id="3.40.50.300:FF:000205">
    <property type="entry name" value="ABC transporter B family member 4"/>
    <property type="match status" value="1"/>
</dbReference>
<evidence type="ECO:0000256" key="15">
    <source>
        <dbReference type="SAM" id="Phobius"/>
    </source>
</evidence>
<dbReference type="AlphaFoldDB" id="A0A9N9RM28"/>
<reference evidence="18" key="2">
    <citation type="submission" date="2022-10" db="EMBL/GenBank/DDBJ databases">
        <authorList>
            <consortium name="ENA_rothamsted_submissions"/>
            <consortium name="culmorum"/>
            <person name="King R."/>
        </authorList>
    </citation>
    <scope>NUCLEOTIDE SEQUENCE</scope>
</reference>
<evidence type="ECO:0000256" key="9">
    <source>
        <dbReference type="ARBA" id="ARBA00022967"/>
    </source>
</evidence>
<sequence>MILYGEFTTILVDRKIARGTSTKTNILSIFGGGKILTNASEIEIYDATMKDSAAFGIGCAVGSLMQLIFAAISINILNYVAQNQILKIRKLFLKSVLRQDMTWYDLNTSHNFAVRMTEDLDKLKEGIGEKLSIFIYLLMSFVISVIFSFIYGWKLTLVILSCAPIIIISTAIVARMQSTLTERELKAYSKAGTVAEEVLSSIRTVVAFGGENKELKRFEEKLKPAEMNGKKKGIYSGFGGGIMWLIIYCCYALAFWYGISLILEDRDKIDKDYTPAILIIVLFGVLCGAQNLGFTAPYIEAFSTAKGSASSIFEVIDRNPEIDSMDDDGIKPKTIAGNIKFENITFKYPARKDVQVLNDLNLDIEAGKTVALVGSSGCGKSTCLQLIQHLYNPQKGMIYIDGMKMTEINTRTLRSFIGVVGQEPVLFATTIAENIRYGNPSVSNEEIEKAARIANCHKFISKLPFGYMTQIGERGGQLSGGQRQRIAIARALVRNPKILLLDEATSALDPTSEKKVQDALEKASKGRTTVVVTHRLSTIQNADKIVFINKGKVVEQGSHQELLKMKGSYYELVNANNSNIINGETSKISNLKKHSRAAKRSESTNSKKFDDSETEDELETETPLEETDSSDVDRHKISFSYLMKLNLKEWPFILTGVVSSFVVGASFPIFAILFGEMYGILSDDDPEDIQKQANFYSILFLVLGVATGIGTFMQTFMFNYAGVRLTSRLRILTFKSMMCQEIGWFDLPKNGVGALCARLANDCSGVQGATGSRIGSIVQAGSVIIIGIGVSFYYNYKMTLVALVTIPVVLLGIVMEARFVQKNNEKEKSAIEEATNMAVEAISNIRTIASLGQEPHILNRYYKEVDNLHDFCQQKARFRGFVFGLGQTVPLMGYGLSLWYGGTLVAKNEMSYQNVIKVGEALIFGSWMIGQALSYMPNVNEAIISASRIKTLLERVPKVKNLSTLPKKSSTKSQNFISFKKVDFRYPTRPNISVLESLNLDIKKGQTVALVGSSGCGKSTCIQLLLRYYDADNGKVEVEDLDTTNYPLSKIRAKLGLVSQEPVLFDRTIAENIAYGDNERAIIMTDIIEAAKSANIHDFISKLPKGYETSLGTKGTQLSGGQKQRIAIARALVRNPEILLLDEATSALDTQSEKIVQAALEKASAGRTCITIAHRLTTIQNSDIIYVLEDGEVAEKGTHNELMKINQKYAKLYKMQQIKE</sequence>
<evidence type="ECO:0000256" key="2">
    <source>
        <dbReference type="ARBA" id="ARBA00007577"/>
    </source>
</evidence>
<dbReference type="GO" id="GO:0017085">
    <property type="term" value="P:response to insecticide"/>
    <property type="evidence" value="ECO:0007669"/>
    <property type="project" value="UniProtKB-ARBA"/>
</dbReference>
<dbReference type="PANTHER" id="PTHR43394:SF27">
    <property type="entry name" value="ATP-DEPENDENT TRANSLOCASE ABCB1-LIKE"/>
    <property type="match status" value="1"/>
</dbReference>
<dbReference type="PROSITE" id="PS50893">
    <property type="entry name" value="ABC_TRANSPORTER_2"/>
    <property type="match status" value="2"/>
</dbReference>
<feature type="transmembrane region" description="Helical" evidence="15">
    <location>
        <begin position="157"/>
        <end position="176"/>
    </location>
</feature>
<dbReference type="Pfam" id="PF00664">
    <property type="entry name" value="ABC_membrane"/>
    <property type="match status" value="2"/>
</dbReference>
<dbReference type="PANTHER" id="PTHR43394">
    <property type="entry name" value="ATP-DEPENDENT PERMEASE MDL1, MITOCHONDRIAL"/>
    <property type="match status" value="1"/>
</dbReference>
<evidence type="ECO:0000259" key="16">
    <source>
        <dbReference type="PROSITE" id="PS50893"/>
    </source>
</evidence>
<feature type="region of interest" description="Disordered" evidence="14">
    <location>
        <begin position="592"/>
        <end position="629"/>
    </location>
</feature>
<evidence type="ECO:0000256" key="8">
    <source>
        <dbReference type="ARBA" id="ARBA00022840"/>
    </source>
</evidence>
<feature type="compositionally biased region" description="Basic and acidic residues" evidence="14">
    <location>
        <begin position="599"/>
        <end position="611"/>
    </location>
</feature>
<dbReference type="CDD" id="cd18577">
    <property type="entry name" value="ABC_6TM_Pgp_ABCB1_D1_like"/>
    <property type="match status" value="1"/>
</dbReference>
<dbReference type="Pfam" id="PF00005">
    <property type="entry name" value="ABC_tran"/>
    <property type="match status" value="2"/>
</dbReference>
<dbReference type="Proteomes" id="UP001153620">
    <property type="component" value="Chromosome 1"/>
</dbReference>
<evidence type="ECO:0000313" key="18">
    <source>
        <dbReference type="EMBL" id="CAG9799211.1"/>
    </source>
</evidence>